<dbReference type="InterPro" id="IPR003593">
    <property type="entry name" value="AAA+_ATPase"/>
</dbReference>
<reference evidence="4" key="1">
    <citation type="submission" date="2021-10" db="EMBL/GenBank/DDBJ databases">
        <title>Anaerobic single-cell dispensing facilitates the cultivation of human gut bacteria.</title>
        <authorList>
            <person name="Afrizal A."/>
        </authorList>
    </citation>
    <scope>NUCLEOTIDE SEQUENCE</scope>
    <source>
        <strain evidence="4">CLA-AA-H215</strain>
    </source>
</reference>
<keyword evidence="1" id="KW-0547">Nucleotide-binding</keyword>
<dbReference type="InterPro" id="IPR017871">
    <property type="entry name" value="ABC_transporter-like_CS"/>
</dbReference>
<protein>
    <submittedName>
        <fullName evidence="4">ATP-binding cassette domain-containing protein</fullName>
    </submittedName>
</protein>
<proteinExistence type="predicted"/>
<dbReference type="Proteomes" id="UP001198182">
    <property type="component" value="Unassembled WGS sequence"/>
</dbReference>
<dbReference type="SUPFAM" id="SSF52540">
    <property type="entry name" value="P-loop containing nucleoside triphosphate hydrolases"/>
    <property type="match status" value="1"/>
</dbReference>
<evidence type="ECO:0000313" key="5">
    <source>
        <dbReference type="Proteomes" id="UP001198182"/>
    </source>
</evidence>
<accession>A0AAE3EB78</accession>
<dbReference type="GO" id="GO:0016887">
    <property type="term" value="F:ATP hydrolysis activity"/>
    <property type="evidence" value="ECO:0007669"/>
    <property type="project" value="InterPro"/>
</dbReference>
<sequence length="216" mass="23992">MKEIQLKVTDANKKIHGNTILENVSLTMTSGKIYGLQGSNGSGKTMLMRAMCGLIRLNSGTVEMNGKILGKDMAFLENTGILIESPAFLNGYTGLQNLMYLADIQKRVDRDAVRHTIERVGLDPDDKRKYRKYSLGMKQRLGIAAAIMEQNDILLIDEPFNALDVDGIELVKGILLEEKARGALIVLSCHEKQLLESLSDELYLIQSGKIMDHIVL</sequence>
<evidence type="ECO:0000256" key="1">
    <source>
        <dbReference type="ARBA" id="ARBA00022741"/>
    </source>
</evidence>
<dbReference type="InterPro" id="IPR003439">
    <property type="entry name" value="ABC_transporter-like_ATP-bd"/>
</dbReference>
<dbReference type="PROSITE" id="PS50893">
    <property type="entry name" value="ABC_TRANSPORTER_2"/>
    <property type="match status" value="1"/>
</dbReference>
<evidence type="ECO:0000259" key="3">
    <source>
        <dbReference type="PROSITE" id="PS50893"/>
    </source>
</evidence>
<evidence type="ECO:0000313" key="4">
    <source>
        <dbReference type="EMBL" id="MCC2231644.1"/>
    </source>
</evidence>
<organism evidence="4 5">
    <name type="scientific">Hominifimenecus microfluidus</name>
    <dbReference type="NCBI Taxonomy" id="2885348"/>
    <lineage>
        <taxon>Bacteria</taxon>
        <taxon>Bacillati</taxon>
        <taxon>Bacillota</taxon>
        <taxon>Clostridia</taxon>
        <taxon>Lachnospirales</taxon>
        <taxon>Lachnospiraceae</taxon>
        <taxon>Hominifimenecus</taxon>
    </lineage>
</organism>
<name>A0AAE3EB78_9FIRM</name>
<dbReference type="PROSITE" id="PS00211">
    <property type="entry name" value="ABC_TRANSPORTER_1"/>
    <property type="match status" value="1"/>
</dbReference>
<dbReference type="EMBL" id="JAJEQR010000034">
    <property type="protein sequence ID" value="MCC2231644.1"/>
    <property type="molecule type" value="Genomic_DNA"/>
</dbReference>
<dbReference type="SMART" id="SM00382">
    <property type="entry name" value="AAA"/>
    <property type="match status" value="1"/>
</dbReference>
<dbReference type="Gene3D" id="3.40.50.300">
    <property type="entry name" value="P-loop containing nucleotide triphosphate hydrolases"/>
    <property type="match status" value="1"/>
</dbReference>
<dbReference type="InterPro" id="IPR027417">
    <property type="entry name" value="P-loop_NTPase"/>
</dbReference>
<comment type="caution">
    <text evidence="4">The sequence shown here is derived from an EMBL/GenBank/DDBJ whole genome shotgun (WGS) entry which is preliminary data.</text>
</comment>
<dbReference type="Pfam" id="PF00005">
    <property type="entry name" value="ABC_tran"/>
    <property type="match status" value="1"/>
</dbReference>
<dbReference type="AlphaFoldDB" id="A0AAE3EB78"/>
<dbReference type="PANTHER" id="PTHR43158:SF7">
    <property type="entry name" value="ABC TRANSPORTER, ATP-BINDING PROTEIN"/>
    <property type="match status" value="1"/>
</dbReference>
<dbReference type="GO" id="GO:0005524">
    <property type="term" value="F:ATP binding"/>
    <property type="evidence" value="ECO:0007669"/>
    <property type="project" value="UniProtKB-KW"/>
</dbReference>
<keyword evidence="5" id="KW-1185">Reference proteome</keyword>
<dbReference type="PANTHER" id="PTHR43158">
    <property type="entry name" value="SKFA PEPTIDE EXPORT ATP-BINDING PROTEIN SKFE"/>
    <property type="match status" value="1"/>
</dbReference>
<keyword evidence="2 4" id="KW-0067">ATP-binding</keyword>
<evidence type="ECO:0000256" key="2">
    <source>
        <dbReference type="ARBA" id="ARBA00022840"/>
    </source>
</evidence>
<gene>
    <name evidence="4" type="ORF">LKD81_11660</name>
</gene>
<dbReference type="RefSeq" id="WP_308454164.1">
    <property type="nucleotide sequence ID" value="NZ_JAJEQR010000034.1"/>
</dbReference>
<feature type="domain" description="ABC transporter" evidence="3">
    <location>
        <begin position="6"/>
        <end position="216"/>
    </location>
</feature>